<dbReference type="EMBL" id="CAAULE010000036">
    <property type="protein sequence ID" value="VOG89425.1"/>
    <property type="molecule type" value="Genomic_DNA"/>
</dbReference>
<dbReference type="Proteomes" id="UP000311381">
    <property type="component" value="Unassembled WGS sequence"/>
</dbReference>
<dbReference type="AlphaFoldDB" id="A0A0T8QFP3"/>
<organism evidence="2 6">
    <name type="scientific">Streptococcus pneumoniae</name>
    <dbReference type="NCBI Taxonomy" id="1313"/>
    <lineage>
        <taxon>Bacteria</taxon>
        <taxon>Bacillati</taxon>
        <taxon>Bacillota</taxon>
        <taxon>Bacilli</taxon>
        <taxon>Lactobacillales</taxon>
        <taxon>Streptococcaceae</taxon>
        <taxon>Streptococcus</taxon>
    </lineage>
</organism>
<dbReference type="Pfam" id="PF10552">
    <property type="entry name" value="ORF6C"/>
    <property type="match status" value="1"/>
</dbReference>
<proteinExistence type="predicted"/>
<evidence type="ECO:0000313" key="3">
    <source>
        <dbReference type="EMBL" id="SUN83550.1"/>
    </source>
</evidence>
<reference evidence="2 6" key="1">
    <citation type="submission" date="2017-07" db="EMBL/GenBank/DDBJ databases">
        <title>Invasive disease caused simultaneously by more than one serotype of Streptococcus pneumoniae, South Africa.</title>
        <authorList>
            <person name="Ndlangisa K."/>
            <person name="Du Plessis M."/>
            <person name="Von Gottberg A."/>
        </authorList>
    </citation>
    <scope>NUCLEOTIDE SEQUENCE [LARGE SCALE GENOMIC DNA]</scope>
    <source>
        <strain evidence="2 6">8227-15B</strain>
    </source>
</reference>
<dbReference type="EMBL" id="CAAQRO010000031">
    <property type="protein sequence ID" value="VMD03599.1"/>
    <property type="molecule type" value="Genomic_DNA"/>
</dbReference>
<accession>A0A0T8QFP3</accession>
<reference evidence="8 9" key="3">
    <citation type="submission" date="2019-04" db="EMBL/GenBank/DDBJ databases">
        <authorList>
            <consortium name="Pathogen Informatics"/>
        </authorList>
    </citation>
    <scope>NUCLEOTIDE SEQUENCE [LARGE SCALE GENOMIC DNA]</scope>
    <source>
        <strain evidence="8 9">GPSC47</strain>
    </source>
</reference>
<dbReference type="PROSITE" id="PS51750">
    <property type="entry name" value="BRO_N"/>
    <property type="match status" value="1"/>
</dbReference>
<dbReference type="InterPro" id="IPR003497">
    <property type="entry name" value="BRO_N_domain"/>
</dbReference>
<evidence type="ECO:0000313" key="7">
    <source>
        <dbReference type="Proteomes" id="UP000254854"/>
    </source>
</evidence>
<dbReference type="EMBL" id="NNBW01000207">
    <property type="protein sequence ID" value="OYL24848.1"/>
    <property type="molecule type" value="Genomic_DNA"/>
</dbReference>
<reference evidence="3 7" key="2">
    <citation type="submission" date="2018-06" db="EMBL/GenBank/DDBJ databases">
        <authorList>
            <consortium name="Pathogen Informatics"/>
            <person name="Doyle S."/>
        </authorList>
    </citation>
    <scope>NUCLEOTIDE SEQUENCE [LARGE SCALE GENOMIC DNA]</scope>
    <source>
        <strain evidence="3 7">NCTC13734</strain>
    </source>
</reference>
<dbReference type="SMART" id="SM01040">
    <property type="entry name" value="Bro-N"/>
    <property type="match status" value="1"/>
</dbReference>
<dbReference type="Proteomes" id="UP000312530">
    <property type="component" value="Unassembled WGS sequence"/>
</dbReference>
<dbReference type="EMBL" id="UHFW01000006">
    <property type="protein sequence ID" value="SUN83550.1"/>
    <property type="molecule type" value="Genomic_DNA"/>
</dbReference>
<dbReference type="PANTHER" id="PTHR36180:SF2">
    <property type="entry name" value="BRO FAMILY PROTEIN"/>
    <property type="match status" value="1"/>
</dbReference>
<name>A0A0T8QFP3_STREE</name>
<evidence type="ECO:0000313" key="6">
    <source>
        <dbReference type="Proteomes" id="UP000214939"/>
    </source>
</evidence>
<dbReference type="PANTHER" id="PTHR36180">
    <property type="entry name" value="DNA-BINDING PROTEIN-RELATED-RELATED"/>
    <property type="match status" value="1"/>
</dbReference>
<dbReference type="Pfam" id="PF02498">
    <property type="entry name" value="Bro-N"/>
    <property type="match status" value="1"/>
</dbReference>
<evidence type="ECO:0000313" key="8">
    <source>
        <dbReference type="Proteomes" id="UP000311381"/>
    </source>
</evidence>
<dbReference type="Proteomes" id="UP000254854">
    <property type="component" value="Unassembled WGS sequence"/>
</dbReference>
<gene>
    <name evidence="2" type="ORF">A5N45_10520</name>
    <name evidence="3" type="ORF">NCTC13734_00137</name>
    <name evidence="4" type="ORF">SAMEA2627268_02283</name>
    <name evidence="5" type="ORF">SAMEA2696453_02249</name>
</gene>
<evidence type="ECO:0000313" key="5">
    <source>
        <dbReference type="EMBL" id="VOG89425.1"/>
    </source>
</evidence>
<dbReference type="InterPro" id="IPR018878">
    <property type="entry name" value="ORF6C_dom"/>
</dbReference>
<dbReference type="Proteomes" id="UP000214939">
    <property type="component" value="Unassembled WGS sequence"/>
</dbReference>
<evidence type="ECO:0000259" key="1">
    <source>
        <dbReference type="PROSITE" id="PS51750"/>
    </source>
</evidence>
<evidence type="ECO:0000313" key="9">
    <source>
        <dbReference type="Proteomes" id="UP000312530"/>
    </source>
</evidence>
<sequence length="238" mass="27223">MNEIFNFHGQEVRALTIDDEPWFVGKDVADILGYANSRKAIFDHVDDDDKTDGVTIRDAMGRNQNPVIINESGLYSLILSSKLPQAKEFKRWVTSEVLPAIRKKGGFIREDLDEDAFIALFTGQKKLREQQATMIEDIDYLKSEQPIHPSYAQSLLKKRKARVVACLGGIDSPAYADKIFAQSVFRQAEIDFKDHFNISRYDLLPKKHADAALAYWMTWEPSTNTKMKIMKLNSFDEV</sequence>
<feature type="domain" description="Bro-N" evidence="1">
    <location>
        <begin position="1"/>
        <end position="105"/>
    </location>
</feature>
<protein>
    <submittedName>
        <fullName evidence="3">Gp15</fullName>
    </submittedName>
</protein>
<dbReference type="RefSeq" id="WP_001865134.1">
    <property type="nucleotide sequence ID" value="NZ_AP018938.1"/>
</dbReference>
<evidence type="ECO:0000313" key="2">
    <source>
        <dbReference type="EMBL" id="OYL24848.1"/>
    </source>
</evidence>
<evidence type="ECO:0000313" key="4">
    <source>
        <dbReference type="EMBL" id="VMD03599.1"/>
    </source>
</evidence>